<feature type="domain" description="Polysaccharide export protein N-terminal" evidence="1">
    <location>
        <begin position="88"/>
        <end position="163"/>
    </location>
</feature>
<evidence type="ECO:0000313" key="3">
    <source>
        <dbReference type="Proteomes" id="UP000244900"/>
    </source>
</evidence>
<dbReference type="Gene3D" id="3.30.1950.10">
    <property type="entry name" value="wza like domain"/>
    <property type="match status" value="1"/>
</dbReference>
<organism evidence="2 3">
    <name type="scientific">Streptomyces tirandamycinicus</name>
    <dbReference type="NCBI Taxonomy" id="2174846"/>
    <lineage>
        <taxon>Bacteria</taxon>
        <taxon>Bacillati</taxon>
        <taxon>Actinomycetota</taxon>
        <taxon>Actinomycetes</taxon>
        <taxon>Kitasatosporales</taxon>
        <taxon>Streptomycetaceae</taxon>
        <taxon>Streptomyces</taxon>
    </lineage>
</organism>
<proteinExistence type="predicted"/>
<dbReference type="Pfam" id="PF02563">
    <property type="entry name" value="Poly_export"/>
    <property type="match status" value="1"/>
</dbReference>
<evidence type="ECO:0000259" key="1">
    <source>
        <dbReference type="Pfam" id="PF02563"/>
    </source>
</evidence>
<protein>
    <recommendedName>
        <fullName evidence="1">Polysaccharide export protein N-terminal domain-containing protein</fullName>
    </recommendedName>
</protein>
<dbReference type="EMBL" id="CP029188">
    <property type="protein sequence ID" value="AWI30106.1"/>
    <property type="molecule type" value="Genomic_DNA"/>
</dbReference>
<dbReference type="Proteomes" id="UP000244900">
    <property type="component" value="Chromosome"/>
</dbReference>
<dbReference type="KEGG" id="stir:DDW44_16000"/>
<dbReference type="AlphaFoldDB" id="A0A2S1SUN5"/>
<accession>A0A2S1SUN5</accession>
<dbReference type="InterPro" id="IPR003715">
    <property type="entry name" value="Poly_export_N"/>
</dbReference>
<sequence length="168" mass="18372">MSATALELGEIVQVEVRDAAGVVTDFSHDYAVDASRLLRIPSLNMILAEGKPLTPDLRAEIENRFMTDGILTTVTVNLGIRGDRVDLENTIQPGDKLFVRMLNPDGTIDASSGSFPVDASGSINMPFLGGVLVRDNRFFEAEHQIEQGLLDAQIFTQPLVNVTRVELF</sequence>
<dbReference type="RefSeq" id="WP_108906865.1">
    <property type="nucleotide sequence ID" value="NZ_CP029188.1"/>
</dbReference>
<name>A0A2S1SUN5_9ACTN</name>
<reference evidence="2 3" key="1">
    <citation type="submission" date="2018-05" db="EMBL/GenBank/DDBJ databases">
        <title>Complete genome sequence of sponge-derived Streptomyces sp. HNM0039.</title>
        <authorList>
            <person name="Huang X."/>
            <person name="Zhou S."/>
        </authorList>
    </citation>
    <scope>NUCLEOTIDE SEQUENCE [LARGE SCALE GENOMIC DNA]</scope>
    <source>
        <strain evidence="2 3">HNM0039</strain>
    </source>
</reference>
<gene>
    <name evidence="2" type="ORF">DDW44_16000</name>
</gene>
<evidence type="ECO:0000313" key="2">
    <source>
        <dbReference type="EMBL" id="AWI30106.1"/>
    </source>
</evidence>
<keyword evidence="3" id="KW-1185">Reference proteome</keyword>
<dbReference type="OrthoDB" id="4194593at2"/>